<dbReference type="AlphaFoldDB" id="E4VP10"/>
<name>E4VP10_MESEU</name>
<gene>
    <name evidence="1" type="primary">VSPI-1</name>
</gene>
<dbReference type="InterPro" id="IPR036084">
    <property type="entry name" value="Ser_inhib-like_sf"/>
</dbReference>
<sequence>KNKVRDLEIGKCIPLSVCSKKLCDAHQTFVSTRTNFEICMSNGEIHNNRSMVDPVSACQCKNNFIHSDTLFGECISYAECRKRTLDDL</sequence>
<proteinExistence type="evidence at transcript level"/>
<evidence type="ECO:0000313" key="1">
    <source>
        <dbReference type="EMBL" id="ABR20123.1"/>
    </source>
</evidence>
<reference evidence="1" key="1">
    <citation type="submission" date="2007-02" db="EMBL/GenBank/DDBJ databases">
        <title>Molecular characterization of a venom serine protease inhibitor from Mesobuthus eupeus (MeVSPI-1).</title>
        <authorList>
            <person name="Zhu S."/>
            <person name="Gao B."/>
        </authorList>
    </citation>
    <scope>NUCLEOTIDE SEQUENCE</scope>
</reference>
<protein>
    <submittedName>
        <fullName evidence="1">Venom serine protease inhibitor</fullName>
    </submittedName>
</protein>
<dbReference type="EMBL" id="EF442058">
    <property type="protein sequence ID" value="ABR20123.1"/>
    <property type="molecule type" value="mRNA"/>
</dbReference>
<organism evidence="1">
    <name type="scientific">Mesobuthus eupeus</name>
    <name type="common">Lesser Asian scorpion</name>
    <name type="synonym">Buthus eupeus</name>
    <dbReference type="NCBI Taxonomy" id="34648"/>
    <lineage>
        <taxon>Eukaryota</taxon>
        <taxon>Metazoa</taxon>
        <taxon>Ecdysozoa</taxon>
        <taxon>Arthropoda</taxon>
        <taxon>Chelicerata</taxon>
        <taxon>Arachnida</taxon>
        <taxon>Scorpiones</taxon>
        <taxon>Buthida</taxon>
        <taxon>Buthoidea</taxon>
        <taxon>Buthidae</taxon>
        <taxon>Mesobuthus</taxon>
    </lineage>
</organism>
<feature type="non-terminal residue" evidence="1">
    <location>
        <position position="1"/>
    </location>
</feature>
<dbReference type="SUPFAM" id="SSF57567">
    <property type="entry name" value="Serine protease inhibitors"/>
    <property type="match status" value="1"/>
</dbReference>
<accession>E4VP10</accession>